<dbReference type="SUPFAM" id="SSF53756">
    <property type="entry name" value="UDP-Glycosyltransferase/glycogen phosphorylase"/>
    <property type="match status" value="1"/>
</dbReference>
<evidence type="ECO:0000313" key="1">
    <source>
        <dbReference type="EMBL" id="CAB4150561.1"/>
    </source>
</evidence>
<gene>
    <name evidence="1" type="ORF">UFOVP577_10</name>
</gene>
<name>A0A6J5MX80_9CAUD</name>
<dbReference type="EMBL" id="LR796547">
    <property type="protein sequence ID" value="CAB4150561.1"/>
    <property type="molecule type" value="Genomic_DNA"/>
</dbReference>
<organism evidence="1">
    <name type="scientific">uncultured Caudovirales phage</name>
    <dbReference type="NCBI Taxonomy" id="2100421"/>
    <lineage>
        <taxon>Viruses</taxon>
        <taxon>Duplodnaviria</taxon>
        <taxon>Heunggongvirae</taxon>
        <taxon>Uroviricota</taxon>
        <taxon>Caudoviricetes</taxon>
        <taxon>Peduoviridae</taxon>
        <taxon>Maltschvirus</taxon>
        <taxon>Maltschvirus maltsch</taxon>
    </lineage>
</organism>
<reference evidence="1" key="1">
    <citation type="submission" date="2020-04" db="EMBL/GenBank/DDBJ databases">
        <authorList>
            <person name="Chiriac C."/>
            <person name="Salcher M."/>
            <person name="Ghai R."/>
            <person name="Kavagutti S V."/>
        </authorList>
    </citation>
    <scope>NUCLEOTIDE SEQUENCE</scope>
</reference>
<dbReference type="GO" id="GO:0016757">
    <property type="term" value="F:glycosyltransferase activity"/>
    <property type="evidence" value="ECO:0007669"/>
    <property type="project" value="InterPro"/>
</dbReference>
<keyword evidence="1" id="KW-0808">Transferase</keyword>
<dbReference type="Gene3D" id="3.40.50.2000">
    <property type="entry name" value="Glycogen Phosphorylase B"/>
    <property type="match status" value="1"/>
</dbReference>
<accession>A0A6J5MX80</accession>
<protein>
    <submittedName>
        <fullName evidence="1">Glycosyl transferase, family 9</fullName>
    </submittedName>
</protein>
<dbReference type="Pfam" id="PF01075">
    <property type="entry name" value="Glyco_transf_9"/>
    <property type="match status" value="1"/>
</dbReference>
<sequence>MLLIAPWCKKLINGKENPKNYPWWPELISLIDEPIIQVGVAGELQLVPDFRQNLSIAELTKLLSISRTWISCDSFFQHLAWDVGKPGIVLWSVSDPKIFGHPENTNLLKDRSCLAPNQFLWWEQTEHDKEKFVRPEQVIPHLR</sequence>
<dbReference type="InterPro" id="IPR002201">
    <property type="entry name" value="Glyco_trans_9"/>
</dbReference>
<proteinExistence type="predicted"/>